<name>A0A853K9L3_9BACL</name>
<evidence type="ECO:0000256" key="1">
    <source>
        <dbReference type="SAM" id="Phobius"/>
    </source>
</evidence>
<feature type="transmembrane region" description="Helical" evidence="1">
    <location>
        <begin position="133"/>
        <end position="153"/>
    </location>
</feature>
<organism evidence="2 3">
    <name type="scientific">Ferroacidibacillus organovorans</name>
    <dbReference type="NCBI Taxonomy" id="1765683"/>
    <lineage>
        <taxon>Bacteria</taxon>
        <taxon>Bacillati</taxon>
        <taxon>Bacillota</taxon>
        <taxon>Bacilli</taxon>
        <taxon>Bacillales</taxon>
        <taxon>Alicyclobacillaceae</taxon>
        <taxon>Ferroacidibacillus</taxon>
    </lineage>
</organism>
<dbReference type="EMBL" id="LSUQ01000025">
    <property type="protein sequence ID" value="OAG93725.1"/>
    <property type="molecule type" value="Genomic_DNA"/>
</dbReference>
<proteinExistence type="predicted"/>
<keyword evidence="1" id="KW-1133">Transmembrane helix</keyword>
<evidence type="ECO:0000313" key="3">
    <source>
        <dbReference type="Proteomes" id="UP000077421"/>
    </source>
</evidence>
<evidence type="ECO:0000313" key="2">
    <source>
        <dbReference type="EMBL" id="OAG93725.1"/>
    </source>
</evidence>
<feature type="transmembrane region" description="Helical" evidence="1">
    <location>
        <begin position="110"/>
        <end position="127"/>
    </location>
</feature>
<dbReference type="AlphaFoldDB" id="A0A853K9L3"/>
<keyword evidence="1" id="KW-0472">Membrane</keyword>
<comment type="caution">
    <text evidence="2">The sequence shown here is derived from an EMBL/GenBank/DDBJ whole genome shotgun (WGS) entry which is preliminary data.</text>
</comment>
<protein>
    <submittedName>
        <fullName evidence="2">Uncharacterized protein</fullName>
    </submittedName>
</protein>
<dbReference type="Proteomes" id="UP000077421">
    <property type="component" value="Unassembled WGS sequence"/>
</dbReference>
<reference evidence="2 3" key="1">
    <citation type="submission" date="2016-02" db="EMBL/GenBank/DDBJ databases">
        <title>Draft genome sequence of Acidibacillus ferrooxidans SLC66.</title>
        <authorList>
            <person name="Oliveira G."/>
            <person name="Nancucheo I."/>
            <person name="Dall'Agnol H."/>
            <person name="Johnson B."/>
            <person name="Oliveira R."/>
            <person name="Nunes G.L."/>
            <person name="Tzotzos G."/>
            <person name="Orellana S.C."/>
            <person name="Salim A.C."/>
            <person name="Araujo F.M."/>
        </authorList>
    </citation>
    <scope>NUCLEOTIDE SEQUENCE [LARGE SCALE GENOMIC DNA]</scope>
    <source>
        <strain evidence="2 3">SLC66</strain>
    </source>
</reference>
<keyword evidence="1" id="KW-0812">Transmembrane</keyword>
<accession>A0A853K9L3</accession>
<sequence length="168" mass="18843">MMGAVNILSDGMIGTAFLGLMGSGIWHVGYIGLIFFALFLITWFLSLTIQTFPTRRFFHRLSTLHVSKKYNPALVEFILAGDAENGLKQPSVALEACEEIDRRMKFSMNTLLFVILGFLIISKNGFHVPFPSYLYPSIQGISGALLGVIYCFVIRGRVYRVKKAIHTM</sequence>
<gene>
    <name evidence="2" type="ORF">AYW79_09110</name>
</gene>
<dbReference type="RefSeq" id="WP_067564772.1">
    <property type="nucleotide sequence ID" value="NZ_LSUQ01000025.1"/>
</dbReference>
<feature type="transmembrane region" description="Helical" evidence="1">
    <location>
        <begin position="32"/>
        <end position="52"/>
    </location>
</feature>